<evidence type="ECO:0000256" key="3">
    <source>
        <dbReference type="ARBA" id="ARBA00022525"/>
    </source>
</evidence>
<evidence type="ECO:0000313" key="7">
    <source>
        <dbReference type="Ensembl" id="ENSMMDP00005030985.1"/>
    </source>
</evidence>
<feature type="domain" description="Granulins" evidence="6">
    <location>
        <begin position="144"/>
        <end position="157"/>
    </location>
</feature>
<dbReference type="Ensembl" id="ENSMMDT00005031692.1">
    <property type="protein sequence ID" value="ENSMMDP00005030985.1"/>
    <property type="gene ID" value="ENSMMDG00005014629.1"/>
</dbReference>
<dbReference type="InterPro" id="IPR039036">
    <property type="entry name" value="Granulin_fam"/>
</dbReference>
<accession>A0A667YKL8</accession>
<evidence type="ECO:0000256" key="4">
    <source>
        <dbReference type="ARBA" id="ARBA00023157"/>
    </source>
</evidence>
<keyword evidence="3" id="KW-0964">Secreted</keyword>
<feature type="chain" id="PRO_5046096314" description="Granulins domain-containing protein" evidence="5">
    <location>
        <begin position="21"/>
        <end position="208"/>
    </location>
</feature>
<comment type="similarity">
    <text evidence="2">Belongs to the granulin family.</text>
</comment>
<keyword evidence="4" id="KW-1015">Disulfide bond</keyword>
<dbReference type="Pfam" id="PF00396">
    <property type="entry name" value="Granulin"/>
    <property type="match status" value="2"/>
</dbReference>
<dbReference type="SUPFAM" id="SSF57277">
    <property type="entry name" value="Granulin repeat"/>
    <property type="match status" value="1"/>
</dbReference>
<protein>
    <recommendedName>
        <fullName evidence="6">Granulins domain-containing protein</fullName>
    </recommendedName>
</protein>
<evidence type="ECO:0000313" key="8">
    <source>
        <dbReference type="Proteomes" id="UP000472263"/>
    </source>
</evidence>
<dbReference type="Gene3D" id="2.10.25.160">
    <property type="entry name" value="Granulin"/>
    <property type="match status" value="2"/>
</dbReference>
<reference evidence="7" key="3">
    <citation type="submission" date="2025-09" db="UniProtKB">
        <authorList>
            <consortium name="Ensembl"/>
        </authorList>
    </citation>
    <scope>IDENTIFICATION</scope>
</reference>
<dbReference type="InterPro" id="IPR000118">
    <property type="entry name" value="Granulin"/>
</dbReference>
<feature type="signal peptide" evidence="5">
    <location>
        <begin position="1"/>
        <end position="20"/>
    </location>
</feature>
<reference evidence="7" key="2">
    <citation type="submission" date="2025-08" db="UniProtKB">
        <authorList>
            <consortium name="Ensembl"/>
        </authorList>
    </citation>
    <scope>IDENTIFICATION</scope>
</reference>
<dbReference type="GO" id="GO:0005576">
    <property type="term" value="C:extracellular region"/>
    <property type="evidence" value="ECO:0007669"/>
    <property type="project" value="UniProtKB-SubCell"/>
</dbReference>
<dbReference type="PROSITE" id="PS00799">
    <property type="entry name" value="GRANULINS"/>
    <property type="match status" value="2"/>
</dbReference>
<keyword evidence="8" id="KW-1185">Reference proteome</keyword>
<sequence length="208" mass="23168">MLRFCFLCLVFYSFMALRIAQPLLSVCDRTCLSTLVVKLYLLLLSPQAECCGDHMHCCPEGTICNLDQSSLTDFLTLKHGFILSHGSFTLLTEYFLKTSCPCCTEQVSAVMCDDGESECPEGTTCCETPDGSWGCCPMPKAVCCEDKIHCCPEGSTCDVKHSKCISLSTKKDMPMWAKLPARRRADWENGQGHFFFPVKKPQSASFCF</sequence>
<proteinExistence type="inferred from homology"/>
<name>A0A667YKL8_9TELE</name>
<dbReference type="Proteomes" id="UP000472263">
    <property type="component" value="Chromosome 8"/>
</dbReference>
<keyword evidence="5" id="KW-0732">Signal</keyword>
<dbReference type="InterPro" id="IPR037277">
    <property type="entry name" value="Granulin_sf"/>
</dbReference>
<feature type="domain" description="Granulins" evidence="6">
    <location>
        <begin position="51"/>
        <end position="64"/>
    </location>
</feature>
<dbReference type="AlphaFoldDB" id="A0A667YKL8"/>
<evidence type="ECO:0000256" key="5">
    <source>
        <dbReference type="SAM" id="SignalP"/>
    </source>
</evidence>
<dbReference type="PANTHER" id="PTHR12274:SF3">
    <property type="entry name" value="PROGRANULIN"/>
    <property type="match status" value="1"/>
</dbReference>
<evidence type="ECO:0000256" key="2">
    <source>
        <dbReference type="ARBA" id="ARBA00010093"/>
    </source>
</evidence>
<organism evidence="7 8">
    <name type="scientific">Myripristis murdjan</name>
    <name type="common">pinecone soldierfish</name>
    <dbReference type="NCBI Taxonomy" id="586833"/>
    <lineage>
        <taxon>Eukaryota</taxon>
        <taxon>Metazoa</taxon>
        <taxon>Chordata</taxon>
        <taxon>Craniata</taxon>
        <taxon>Vertebrata</taxon>
        <taxon>Euteleostomi</taxon>
        <taxon>Actinopterygii</taxon>
        <taxon>Neopterygii</taxon>
        <taxon>Teleostei</taxon>
        <taxon>Neoteleostei</taxon>
        <taxon>Acanthomorphata</taxon>
        <taxon>Holocentriformes</taxon>
        <taxon>Holocentridae</taxon>
        <taxon>Myripristis</taxon>
    </lineage>
</organism>
<evidence type="ECO:0000256" key="1">
    <source>
        <dbReference type="ARBA" id="ARBA00004613"/>
    </source>
</evidence>
<comment type="subcellular location">
    <subcellularLocation>
        <location evidence="1">Secreted</location>
    </subcellularLocation>
</comment>
<evidence type="ECO:0000259" key="6">
    <source>
        <dbReference type="PROSITE" id="PS00799"/>
    </source>
</evidence>
<dbReference type="GeneTree" id="ENSGT00470000042293"/>
<dbReference type="PANTHER" id="PTHR12274">
    <property type="entry name" value="GRANULIN"/>
    <property type="match status" value="1"/>
</dbReference>
<dbReference type="SMART" id="SM00277">
    <property type="entry name" value="GRAN"/>
    <property type="match status" value="2"/>
</dbReference>
<reference evidence="7" key="1">
    <citation type="submission" date="2019-06" db="EMBL/GenBank/DDBJ databases">
        <authorList>
            <consortium name="Wellcome Sanger Institute Data Sharing"/>
        </authorList>
    </citation>
    <scope>NUCLEOTIDE SEQUENCE [LARGE SCALE GENOMIC DNA]</scope>
</reference>